<dbReference type="GO" id="GO:0046961">
    <property type="term" value="F:proton-transporting ATPase activity, rotational mechanism"/>
    <property type="evidence" value="ECO:0007669"/>
    <property type="project" value="InterPro"/>
</dbReference>
<dbReference type="AlphaFoldDB" id="X1R5M8"/>
<dbReference type="EMBL" id="BARW01027387">
    <property type="protein sequence ID" value="GAJ15277.1"/>
    <property type="molecule type" value="Genomic_DNA"/>
</dbReference>
<comment type="similarity">
    <text evidence="1">Belongs to the V-ATPase F subunit family.</text>
</comment>
<protein>
    <recommendedName>
        <fullName evidence="6">V-type ATP synthase subunit F</fullName>
    </recommendedName>
</protein>
<reference evidence="4" key="1">
    <citation type="journal article" date="2014" name="Front. Microbiol.">
        <title>High frequency of phylogenetically diverse reductive dehalogenase-homologous genes in deep subseafloor sedimentary metagenomes.</title>
        <authorList>
            <person name="Kawai M."/>
            <person name="Futagami T."/>
            <person name="Toyoda A."/>
            <person name="Takaki Y."/>
            <person name="Nishi S."/>
            <person name="Hori S."/>
            <person name="Arai W."/>
            <person name="Tsubouchi T."/>
            <person name="Morono Y."/>
            <person name="Uchiyama I."/>
            <person name="Ito T."/>
            <person name="Fujiyama A."/>
            <person name="Inagaki F."/>
            <person name="Takami H."/>
        </authorList>
    </citation>
    <scope>NUCLEOTIDE SEQUENCE</scope>
    <source>
        <strain evidence="4">Expedition CK06-06</strain>
    </source>
</reference>
<dbReference type="InterPro" id="IPR036906">
    <property type="entry name" value="ATPase_V1_fsu_sf"/>
</dbReference>
<dbReference type="InterPro" id="IPR022944">
    <property type="entry name" value="ATPase_V1-cplx_fsu_bac/arc"/>
</dbReference>
<gene>
    <name evidence="4" type="ORF">S06H3_57355</name>
    <name evidence="5" type="ORF">S12H4_44449</name>
</gene>
<dbReference type="EMBL" id="BARV01037010">
    <property type="protein sequence ID" value="GAI58435.1"/>
    <property type="molecule type" value="Genomic_DNA"/>
</dbReference>
<proteinExistence type="inferred from homology"/>
<keyword evidence="3" id="KW-0406">Ion transport</keyword>
<evidence type="ECO:0000313" key="4">
    <source>
        <dbReference type="EMBL" id="GAI58435.1"/>
    </source>
</evidence>
<evidence type="ECO:0000313" key="5">
    <source>
        <dbReference type="EMBL" id="GAJ15277.1"/>
    </source>
</evidence>
<comment type="caution">
    <text evidence="4">The sequence shown here is derived from an EMBL/GenBank/DDBJ whole genome shotgun (WGS) entry which is preliminary data.</text>
</comment>
<evidence type="ECO:0000256" key="3">
    <source>
        <dbReference type="ARBA" id="ARBA00023065"/>
    </source>
</evidence>
<dbReference type="Pfam" id="PF01990">
    <property type="entry name" value="ATP-synt_F"/>
    <property type="match status" value="1"/>
</dbReference>
<evidence type="ECO:0000256" key="1">
    <source>
        <dbReference type="ARBA" id="ARBA00010148"/>
    </source>
</evidence>
<name>X1R5M8_9ZZZZ</name>
<dbReference type="SUPFAM" id="SSF159468">
    <property type="entry name" value="AtpF-like"/>
    <property type="match status" value="1"/>
</dbReference>
<dbReference type="InterPro" id="IPR008218">
    <property type="entry name" value="ATPase_V1-cplx_f_g_su"/>
</dbReference>
<evidence type="ECO:0000256" key="2">
    <source>
        <dbReference type="ARBA" id="ARBA00022448"/>
    </source>
</evidence>
<organism evidence="4">
    <name type="scientific">marine sediment metagenome</name>
    <dbReference type="NCBI Taxonomy" id="412755"/>
    <lineage>
        <taxon>unclassified sequences</taxon>
        <taxon>metagenomes</taxon>
        <taxon>ecological metagenomes</taxon>
    </lineage>
</organism>
<sequence>MISIKHLSIAVIGDEDLVNGLRLAGVSRYHVIKGNHDAREDVRQALTELIGEPEVGIIAIQEDYTKYVEDLMTQVKEGKSLTPVIIEVPSKYGTKYEDITEYYKVYIRKFIGFDVEI</sequence>
<accession>X1R5M8</accession>
<keyword evidence="2" id="KW-0813">Transport</keyword>
<dbReference type="HAMAP" id="MF_00312">
    <property type="entry name" value="ATP_synth_F_arch"/>
    <property type="match status" value="1"/>
</dbReference>
<evidence type="ECO:0008006" key="6">
    <source>
        <dbReference type="Google" id="ProtNLM"/>
    </source>
</evidence>
<dbReference type="Gene3D" id="3.40.50.10580">
    <property type="entry name" value="ATPase, V1 complex, subunit F"/>
    <property type="match status" value="1"/>
</dbReference>